<dbReference type="SUPFAM" id="SSF51161">
    <property type="entry name" value="Trimeric LpxA-like enzymes"/>
    <property type="match status" value="1"/>
</dbReference>
<reference evidence="1 2" key="1">
    <citation type="submission" date="2019-07" db="EMBL/GenBank/DDBJ databases">
        <title>Novel species of Flavobacterium.</title>
        <authorList>
            <person name="Liu Q."/>
            <person name="Xin Y.-H."/>
        </authorList>
    </citation>
    <scope>NUCLEOTIDE SEQUENCE [LARGE SCALE GENOMIC DNA]</scope>
    <source>
        <strain evidence="1 2">LB3P56</strain>
    </source>
</reference>
<dbReference type="EMBL" id="VJZR01000032">
    <property type="protein sequence ID" value="TRX15854.1"/>
    <property type="molecule type" value="Genomic_DNA"/>
</dbReference>
<dbReference type="Proteomes" id="UP000318585">
    <property type="component" value="Unassembled WGS sequence"/>
</dbReference>
<accession>A0A553C5N8</accession>
<dbReference type="InterPro" id="IPR011004">
    <property type="entry name" value="Trimer_LpxA-like_sf"/>
</dbReference>
<dbReference type="AlphaFoldDB" id="A0A553C5N8"/>
<dbReference type="InterPro" id="IPR051159">
    <property type="entry name" value="Hexapeptide_acetyltransf"/>
</dbReference>
<dbReference type="Pfam" id="PF00132">
    <property type="entry name" value="Hexapep"/>
    <property type="match status" value="1"/>
</dbReference>
<dbReference type="OrthoDB" id="9814490at2"/>
<keyword evidence="2" id="KW-1185">Reference proteome</keyword>
<organism evidence="1 2">
    <name type="scientific">Flavobacterium franklandianum</name>
    <dbReference type="NCBI Taxonomy" id="2594430"/>
    <lineage>
        <taxon>Bacteria</taxon>
        <taxon>Pseudomonadati</taxon>
        <taxon>Bacteroidota</taxon>
        <taxon>Flavobacteriia</taxon>
        <taxon>Flavobacteriales</taxon>
        <taxon>Flavobacteriaceae</taxon>
        <taxon>Flavobacterium</taxon>
    </lineage>
</organism>
<evidence type="ECO:0000313" key="1">
    <source>
        <dbReference type="EMBL" id="TRX15854.1"/>
    </source>
</evidence>
<comment type="caution">
    <text evidence="1">The sequence shown here is derived from an EMBL/GenBank/DDBJ whole genome shotgun (WGS) entry which is preliminary data.</text>
</comment>
<dbReference type="PANTHER" id="PTHR23416">
    <property type="entry name" value="SIALIC ACID SYNTHASE-RELATED"/>
    <property type="match status" value="1"/>
</dbReference>
<dbReference type="InterPro" id="IPR001451">
    <property type="entry name" value="Hexapep"/>
</dbReference>
<dbReference type="Gene3D" id="2.160.10.10">
    <property type="entry name" value="Hexapeptide repeat proteins"/>
    <property type="match status" value="1"/>
</dbReference>
<protein>
    <submittedName>
        <fullName evidence="1">Uncharacterized protein</fullName>
    </submittedName>
</protein>
<gene>
    <name evidence="1" type="ORF">FNW17_16075</name>
</gene>
<sequence>MMTFHEIKYTRKKQSNNSIVIGDNVWIGCGVKIYKGSVIPNGCIIAFDTIVKGVFEIENALIGGNPAKVIKEGVSWK</sequence>
<dbReference type="RefSeq" id="WP_144072199.1">
    <property type="nucleotide sequence ID" value="NZ_VJZR01000032.1"/>
</dbReference>
<proteinExistence type="predicted"/>
<name>A0A553C5N8_9FLAO</name>
<evidence type="ECO:0000313" key="2">
    <source>
        <dbReference type="Proteomes" id="UP000318585"/>
    </source>
</evidence>